<gene>
    <name evidence="1" type="ORF">F383_30033</name>
</gene>
<keyword evidence="2" id="KW-1185">Reference proteome</keyword>
<evidence type="ECO:0000313" key="2">
    <source>
        <dbReference type="Proteomes" id="UP000032142"/>
    </source>
</evidence>
<reference evidence="2" key="1">
    <citation type="submission" date="2014-09" db="EMBL/GenBank/DDBJ databases">
        <authorList>
            <person name="Mudge J."/>
            <person name="Ramaraj T."/>
            <person name="Lindquist I.E."/>
            <person name="Bharti A.K."/>
            <person name="Sundararajan A."/>
            <person name="Cameron C.T."/>
            <person name="Woodward J.E."/>
            <person name="May G.D."/>
            <person name="Brubaker C."/>
            <person name="Broadhvest J."/>
            <person name="Wilkins T.A."/>
        </authorList>
    </citation>
    <scope>NUCLEOTIDE SEQUENCE</scope>
    <source>
        <strain evidence="2">cv. AKA8401</strain>
    </source>
</reference>
<sequence length="50" mass="5818">MDQYVKSTRPRLPYTGRSHDRVTLAESKHDLHGQTIRPCLFNSLKHGLKQ</sequence>
<comment type="caution">
    <text evidence="1">The sequence shown here is derived from an EMBL/GenBank/DDBJ whole genome shotgun (WGS) entry which is preliminary data.</text>
</comment>
<protein>
    <submittedName>
        <fullName evidence="1">Uncharacterized protein</fullName>
    </submittedName>
</protein>
<proteinExistence type="predicted"/>
<accession>A0A0B0MXB2</accession>
<dbReference type="AlphaFoldDB" id="A0A0B0MXB2"/>
<evidence type="ECO:0000313" key="1">
    <source>
        <dbReference type="EMBL" id="KHG04139.1"/>
    </source>
</evidence>
<dbReference type="EMBL" id="JRRC01406013">
    <property type="protein sequence ID" value="KHG04139.1"/>
    <property type="molecule type" value="Genomic_DNA"/>
</dbReference>
<dbReference type="Proteomes" id="UP000032142">
    <property type="component" value="Unassembled WGS sequence"/>
</dbReference>
<name>A0A0B0MXB2_GOSAR</name>
<organism evidence="1 2">
    <name type="scientific">Gossypium arboreum</name>
    <name type="common">Tree cotton</name>
    <name type="synonym">Gossypium nanking</name>
    <dbReference type="NCBI Taxonomy" id="29729"/>
    <lineage>
        <taxon>Eukaryota</taxon>
        <taxon>Viridiplantae</taxon>
        <taxon>Streptophyta</taxon>
        <taxon>Embryophyta</taxon>
        <taxon>Tracheophyta</taxon>
        <taxon>Spermatophyta</taxon>
        <taxon>Magnoliopsida</taxon>
        <taxon>eudicotyledons</taxon>
        <taxon>Gunneridae</taxon>
        <taxon>Pentapetalae</taxon>
        <taxon>rosids</taxon>
        <taxon>malvids</taxon>
        <taxon>Malvales</taxon>
        <taxon>Malvaceae</taxon>
        <taxon>Malvoideae</taxon>
        <taxon>Gossypium</taxon>
    </lineage>
</organism>